<dbReference type="Pfam" id="PF08699">
    <property type="entry name" value="ArgoL1"/>
    <property type="match status" value="1"/>
</dbReference>
<feature type="chain" id="PRO_5019150487" description="Piwi domain-containing protein" evidence="7">
    <location>
        <begin position="23"/>
        <end position="1184"/>
    </location>
</feature>
<dbReference type="Pfam" id="PF16487">
    <property type="entry name" value="ArgoMid"/>
    <property type="match status" value="1"/>
</dbReference>
<feature type="domain" description="Piwi" evidence="8">
    <location>
        <begin position="1083"/>
        <end position="1184"/>
    </location>
</feature>
<proteinExistence type="inferred from homology"/>
<accession>A0A409VMT2</accession>
<evidence type="ECO:0000313" key="9">
    <source>
        <dbReference type="EMBL" id="PPQ67563.1"/>
    </source>
</evidence>
<organism evidence="9 10">
    <name type="scientific">Panaeolus cyanescens</name>
    <dbReference type="NCBI Taxonomy" id="181874"/>
    <lineage>
        <taxon>Eukaryota</taxon>
        <taxon>Fungi</taxon>
        <taxon>Dikarya</taxon>
        <taxon>Basidiomycota</taxon>
        <taxon>Agaricomycotina</taxon>
        <taxon>Agaricomycetes</taxon>
        <taxon>Agaricomycetidae</taxon>
        <taxon>Agaricales</taxon>
        <taxon>Agaricineae</taxon>
        <taxon>Galeropsidaceae</taxon>
        <taxon>Panaeolus</taxon>
    </lineage>
</organism>
<dbReference type="EMBL" id="NHTK01006023">
    <property type="protein sequence ID" value="PPQ67563.1"/>
    <property type="molecule type" value="Genomic_DNA"/>
</dbReference>
<dbReference type="InterPro" id="IPR000743">
    <property type="entry name" value="Glyco_hydro_28"/>
</dbReference>
<dbReference type="CDD" id="cd02846">
    <property type="entry name" value="PAZ_argonaute_like"/>
    <property type="match status" value="1"/>
</dbReference>
<feature type="non-terminal residue" evidence="9">
    <location>
        <position position="1184"/>
    </location>
</feature>
<dbReference type="InterPro" id="IPR012334">
    <property type="entry name" value="Pectin_lyas_fold"/>
</dbReference>
<protein>
    <recommendedName>
        <fullName evidence="8">Piwi domain-containing protein</fullName>
    </recommendedName>
</protein>
<name>A0A409VMT2_9AGAR</name>
<feature type="signal peptide" evidence="7">
    <location>
        <begin position="1"/>
        <end position="22"/>
    </location>
</feature>
<evidence type="ECO:0000256" key="4">
    <source>
        <dbReference type="ARBA" id="ARBA00023295"/>
    </source>
</evidence>
<dbReference type="PROSITE" id="PS50822">
    <property type="entry name" value="PIWI"/>
    <property type="match status" value="1"/>
</dbReference>
<dbReference type="InterPro" id="IPR014811">
    <property type="entry name" value="ArgoL1"/>
</dbReference>
<evidence type="ECO:0000256" key="5">
    <source>
        <dbReference type="ARBA" id="ARBA00023316"/>
    </source>
</evidence>
<dbReference type="PANTHER" id="PTHR22891">
    <property type="entry name" value="EUKARYOTIC TRANSLATION INITIATION FACTOR 2C"/>
    <property type="match status" value="1"/>
</dbReference>
<dbReference type="Pfam" id="PF02170">
    <property type="entry name" value="PAZ"/>
    <property type="match status" value="1"/>
</dbReference>
<dbReference type="InterPro" id="IPR003100">
    <property type="entry name" value="PAZ_dom"/>
</dbReference>
<dbReference type="SUPFAM" id="SSF53098">
    <property type="entry name" value="Ribonuclease H-like"/>
    <property type="match status" value="1"/>
</dbReference>
<evidence type="ECO:0000256" key="2">
    <source>
        <dbReference type="ARBA" id="ARBA00022729"/>
    </source>
</evidence>
<dbReference type="Gene3D" id="2.170.260.10">
    <property type="entry name" value="paz domain"/>
    <property type="match status" value="1"/>
</dbReference>
<dbReference type="InterPro" id="IPR003165">
    <property type="entry name" value="Piwi"/>
</dbReference>
<dbReference type="AlphaFoldDB" id="A0A409VMT2"/>
<dbReference type="InterPro" id="IPR032473">
    <property type="entry name" value="Argonaute_Mid_dom"/>
</dbReference>
<reference evidence="9 10" key="1">
    <citation type="journal article" date="2018" name="Evol. Lett.">
        <title>Horizontal gene cluster transfer increased hallucinogenic mushroom diversity.</title>
        <authorList>
            <person name="Reynolds H.T."/>
            <person name="Vijayakumar V."/>
            <person name="Gluck-Thaler E."/>
            <person name="Korotkin H.B."/>
            <person name="Matheny P.B."/>
            <person name="Slot J.C."/>
        </authorList>
    </citation>
    <scope>NUCLEOTIDE SEQUENCE [LARGE SCALE GENOMIC DNA]</scope>
    <source>
        <strain evidence="9 10">2629</strain>
    </source>
</reference>
<dbReference type="GO" id="GO:0005975">
    <property type="term" value="P:carbohydrate metabolic process"/>
    <property type="evidence" value="ECO:0007669"/>
    <property type="project" value="InterPro"/>
</dbReference>
<comment type="similarity">
    <text evidence="1 6">Belongs to the glycosyl hydrolase 28 family.</text>
</comment>
<keyword evidence="2 7" id="KW-0732">Signal</keyword>
<dbReference type="STRING" id="181874.A0A409VMT2"/>
<dbReference type="GO" id="GO:0003723">
    <property type="term" value="F:RNA binding"/>
    <property type="evidence" value="ECO:0007669"/>
    <property type="project" value="InterPro"/>
</dbReference>
<dbReference type="InterPro" id="IPR036085">
    <property type="entry name" value="PAZ_dom_sf"/>
</dbReference>
<dbReference type="Gene3D" id="2.160.20.10">
    <property type="entry name" value="Single-stranded right-handed beta-helix, Pectin lyase-like"/>
    <property type="match status" value="1"/>
</dbReference>
<dbReference type="Gene3D" id="3.30.420.10">
    <property type="entry name" value="Ribonuclease H-like superfamily/Ribonuclease H"/>
    <property type="match status" value="1"/>
</dbReference>
<evidence type="ECO:0000259" key="8">
    <source>
        <dbReference type="PROSITE" id="PS50822"/>
    </source>
</evidence>
<dbReference type="GO" id="GO:0004650">
    <property type="term" value="F:polygalacturonase activity"/>
    <property type="evidence" value="ECO:0007669"/>
    <property type="project" value="InterPro"/>
</dbReference>
<keyword evidence="4 6" id="KW-0326">Glycosidase</keyword>
<dbReference type="InParanoid" id="A0A409VMT2"/>
<dbReference type="OrthoDB" id="187139at2759"/>
<gene>
    <name evidence="9" type="ORF">CVT24_002843</name>
</gene>
<dbReference type="InterPro" id="IPR011050">
    <property type="entry name" value="Pectin_lyase_fold/virulence"/>
</dbReference>
<dbReference type="Pfam" id="PF00295">
    <property type="entry name" value="Glyco_hydro_28"/>
    <property type="match status" value="1"/>
</dbReference>
<dbReference type="InterPro" id="IPR036397">
    <property type="entry name" value="RNaseH_sf"/>
</dbReference>
<evidence type="ECO:0000256" key="3">
    <source>
        <dbReference type="ARBA" id="ARBA00022801"/>
    </source>
</evidence>
<evidence type="ECO:0000256" key="7">
    <source>
        <dbReference type="SAM" id="SignalP"/>
    </source>
</evidence>
<dbReference type="SUPFAM" id="SSF101690">
    <property type="entry name" value="PAZ domain"/>
    <property type="match status" value="1"/>
</dbReference>
<dbReference type="Gene3D" id="3.40.50.2300">
    <property type="match status" value="1"/>
</dbReference>
<comment type="caution">
    <text evidence="9">The sequence shown here is derived from an EMBL/GenBank/DDBJ whole genome shotgun (WGS) entry which is preliminary data.</text>
</comment>
<dbReference type="Pfam" id="PF02171">
    <property type="entry name" value="Piwi"/>
    <property type="match status" value="1"/>
</dbReference>
<dbReference type="GO" id="GO:0071555">
    <property type="term" value="P:cell wall organization"/>
    <property type="evidence" value="ECO:0007669"/>
    <property type="project" value="UniProtKB-KW"/>
</dbReference>
<dbReference type="SUPFAM" id="SSF51126">
    <property type="entry name" value="Pectin lyase-like"/>
    <property type="match status" value="1"/>
</dbReference>
<evidence type="ECO:0000313" key="10">
    <source>
        <dbReference type="Proteomes" id="UP000284842"/>
    </source>
</evidence>
<keyword evidence="10" id="KW-1185">Reference proteome</keyword>
<evidence type="ECO:0000256" key="1">
    <source>
        <dbReference type="ARBA" id="ARBA00008834"/>
    </source>
</evidence>
<dbReference type="SMART" id="SM01163">
    <property type="entry name" value="DUF1785"/>
    <property type="match status" value="1"/>
</dbReference>
<dbReference type="Proteomes" id="UP000284842">
    <property type="component" value="Unassembled WGS sequence"/>
</dbReference>
<sequence>MRWWGFQVSLLVSFALSLQVFAATLQQYPNPSIYPASGYWTMTVDGVNVPVVAFDGYAYAHFSFGNGAARIRIVATQLTSITDFIASPVKMGYKDKSDTNIWQNAIGFTMDNPHYMIIRIPGGYRELIICADPLEMDAPPSTGSGIFNVVTNFGADPTGTSLSTTSFAQAMSAASSNGGGIVYVPPGVYPVGNIIIPSAVSLYLAGGSVLRFTGNQQDYTTDWLKTSQGRNGTEWITTAHNSADIKIYGRGTIDCNGEYALRTGRFIAHAVVPMATTRFTYDGPLIRHCAAWTLMVTRSNNVIIDHAKVLNALSMGENDAVDIVDSQHVVVRNSIGVAWDDSFSTKAQPQGLGITINYPGTNQPVTDVLFTNNLAYTGCYGFKVGQGVYSTQSNIRFEDGVVYKAAVGLGVHHKQGSSAVTGVQFTRMEIEELTGSNGGHQSWLALFNENGNLGVGPMSDISLWKIAIRDIGSTNSVVNGITGAAISDVRLRDIWLKSLNRYVVSLAEAKVVPNSMASGVVLLSNSSRPYQVPSHVATVGVNFQLPPSLHLHLHNLPIMASSFNAETNSFLISIPSSIYQQYAIEMQSRSNKPLKRREKIQYLQHLQNVVKPDVFRPRLVYDGDAIAYCAGQLNFGGSPSGSFTVSLASTRLVESGRGITIIVSPTGGQPIDPRSVSPFSVHVHDLLSGRRETSRARVAITLIQNIVRQWPNMHHTNNGRAYFPLRDLRDIRDIGYGLQLTRGIFQSVRPSDLKALVLQLDTCTAAVYKHGDLRDISLGYLGSLEGERGGRHARGPANIRQLSTLSEGEFRSLERFLKKVRVTYKIPGGQPKTKIIHGLVRKAGEYTFMKDDREITVAEHYYRAYGYRMQHPTIIGVRFSPKDSERQVIVPLELCEVERGQLYKKKLPDAVTPEVVKFASLRPAEKRDNIKRAINLYSSSEFVQESNIRIEQQPLSVAAKRLPHPPLLYAKNDRVNVDNGAWNVLRRRFYEASEMNHWACINFDPAKVNMQMLRQKITELVQCCGVLGMKVSPQPVWTVEGNPQSPNSIFENINPGPHKDLIIFVILPDNCAQLRQTVKHWGDIRLGADASHPGPGVQKPTTTSLVFSTDMYATKYSALMGIQEPRTELIEDLEDFVLRAVERVGDKVPRPPSRIIFFRDGVSEGEYDQVKEKELAAMDRALQR</sequence>
<keyword evidence="5" id="KW-0961">Cell wall biogenesis/degradation</keyword>
<dbReference type="InterPro" id="IPR012337">
    <property type="entry name" value="RNaseH-like_sf"/>
</dbReference>
<evidence type="ECO:0000256" key="6">
    <source>
        <dbReference type="RuleBase" id="RU361169"/>
    </source>
</evidence>
<keyword evidence="3 6" id="KW-0378">Hydrolase</keyword>